<proteinExistence type="predicted"/>
<reference evidence="1" key="1">
    <citation type="submission" date="2025-08" db="UniProtKB">
        <authorList>
            <consortium name="Ensembl"/>
        </authorList>
    </citation>
    <scope>IDENTIFICATION</scope>
</reference>
<reference evidence="1" key="2">
    <citation type="submission" date="2025-09" db="UniProtKB">
        <authorList>
            <consortium name="Ensembl"/>
        </authorList>
    </citation>
    <scope>IDENTIFICATION</scope>
</reference>
<organism evidence="1 2">
    <name type="scientific">Mola mola</name>
    <name type="common">Ocean sunfish</name>
    <name type="synonym">Tetraodon mola</name>
    <dbReference type="NCBI Taxonomy" id="94237"/>
    <lineage>
        <taxon>Eukaryota</taxon>
        <taxon>Metazoa</taxon>
        <taxon>Chordata</taxon>
        <taxon>Craniata</taxon>
        <taxon>Vertebrata</taxon>
        <taxon>Euteleostomi</taxon>
        <taxon>Actinopterygii</taxon>
        <taxon>Neopterygii</taxon>
        <taxon>Teleostei</taxon>
        <taxon>Neoteleostei</taxon>
        <taxon>Acanthomorphata</taxon>
        <taxon>Eupercaria</taxon>
        <taxon>Tetraodontiformes</taxon>
        <taxon>Molidae</taxon>
        <taxon>Mola</taxon>
    </lineage>
</organism>
<dbReference type="Proteomes" id="UP000261620">
    <property type="component" value="Unplaced"/>
</dbReference>
<keyword evidence="2" id="KW-1185">Reference proteome</keyword>
<dbReference type="Ensembl" id="ENSMMOT00000020921.1">
    <property type="protein sequence ID" value="ENSMMOP00000020577.1"/>
    <property type="gene ID" value="ENSMMOG00000015661.1"/>
</dbReference>
<sequence>MLRAASRTGMFRGYITLDFSFTHLLPPSLRLAGQMSKGYKGKTALEPTET</sequence>
<dbReference type="AlphaFoldDB" id="A0A3Q4BKC6"/>
<evidence type="ECO:0000313" key="1">
    <source>
        <dbReference type="Ensembl" id="ENSMMOP00000020577.1"/>
    </source>
</evidence>
<name>A0A3Q4BKC6_MOLML</name>
<accession>A0A3Q4BKC6</accession>
<protein>
    <submittedName>
        <fullName evidence="1">Uncharacterized protein</fullName>
    </submittedName>
</protein>
<evidence type="ECO:0000313" key="2">
    <source>
        <dbReference type="Proteomes" id="UP000261620"/>
    </source>
</evidence>